<dbReference type="InterPro" id="IPR037522">
    <property type="entry name" value="HD_GYP_dom"/>
</dbReference>
<dbReference type="Pfam" id="PF13185">
    <property type="entry name" value="GAF_2"/>
    <property type="match status" value="2"/>
</dbReference>
<dbReference type="Proteomes" id="UP000885847">
    <property type="component" value="Unassembled WGS sequence"/>
</dbReference>
<dbReference type="SUPFAM" id="SSF55781">
    <property type="entry name" value="GAF domain-like"/>
    <property type="match status" value="2"/>
</dbReference>
<organism evidence="2">
    <name type="scientific">candidate division WOR-3 bacterium</name>
    <dbReference type="NCBI Taxonomy" id="2052148"/>
    <lineage>
        <taxon>Bacteria</taxon>
        <taxon>Bacteria division WOR-3</taxon>
    </lineage>
</organism>
<dbReference type="EMBL" id="DQWE01000107">
    <property type="protein sequence ID" value="HDI82624.1"/>
    <property type="molecule type" value="Genomic_DNA"/>
</dbReference>
<name>A0A7C0ZKC7_UNCW3</name>
<proteinExistence type="predicted"/>
<dbReference type="CDD" id="cd00077">
    <property type="entry name" value="HDc"/>
    <property type="match status" value="1"/>
</dbReference>
<reference evidence="2" key="1">
    <citation type="journal article" date="2020" name="mSystems">
        <title>Genome- and Community-Level Interaction Insights into Carbon Utilization and Element Cycling Functions of Hydrothermarchaeota in Hydrothermal Sediment.</title>
        <authorList>
            <person name="Zhou Z."/>
            <person name="Liu Y."/>
            <person name="Xu W."/>
            <person name="Pan J."/>
            <person name="Luo Z.H."/>
            <person name="Li M."/>
        </authorList>
    </citation>
    <scope>NUCLEOTIDE SEQUENCE [LARGE SCALE GENOMIC DNA]</scope>
    <source>
        <strain evidence="2">HyVt-102</strain>
    </source>
</reference>
<dbReference type="SUPFAM" id="SSF109604">
    <property type="entry name" value="HD-domain/PDEase-like"/>
    <property type="match status" value="1"/>
</dbReference>
<dbReference type="Pfam" id="PF13487">
    <property type="entry name" value="HD_5"/>
    <property type="match status" value="1"/>
</dbReference>
<evidence type="ECO:0000259" key="1">
    <source>
        <dbReference type="PROSITE" id="PS51832"/>
    </source>
</evidence>
<dbReference type="InterPro" id="IPR003018">
    <property type="entry name" value="GAF"/>
</dbReference>
<accession>A0A7C0ZKC7</accession>
<protein>
    <submittedName>
        <fullName evidence="2">GAF domain-containing protein</fullName>
    </submittedName>
</protein>
<dbReference type="InterPro" id="IPR003607">
    <property type="entry name" value="HD/PDEase_dom"/>
</dbReference>
<comment type="caution">
    <text evidence="2">The sequence shown here is derived from an EMBL/GenBank/DDBJ whole genome shotgun (WGS) entry which is preliminary data.</text>
</comment>
<feature type="non-terminal residue" evidence="2">
    <location>
        <position position="423"/>
    </location>
</feature>
<dbReference type="PANTHER" id="PTHR43155">
    <property type="entry name" value="CYCLIC DI-GMP PHOSPHODIESTERASE PA4108-RELATED"/>
    <property type="match status" value="1"/>
</dbReference>
<dbReference type="AlphaFoldDB" id="A0A7C0ZKC7"/>
<dbReference type="InterPro" id="IPR029016">
    <property type="entry name" value="GAF-like_dom_sf"/>
</dbReference>
<gene>
    <name evidence="2" type="ORF">ENF18_02390</name>
</gene>
<sequence>MQKNLEWEKGNMFSKRSVETDVLIKKLLKCAVSGTGIHEEFKCMLKQIAAFVRASAGSLLLLMDDGSLQFVAVYGGKEGIIGERLPPGSGIAGVVAESLRPIISNNPSEDERWAKEFAVSIGYIPENILAVPVMTGNKIVGVLEVLNKHGGFNKEDLKLISSVIPILSSVVEKVRLYYVNQKEIERLRALIDISLKLGGMLDLQTLLEGIMETAKEALDAEASSIFMIDKERNDLYFVAATGEKKESLKEIRVPWGKGIVGWVAEHGRTLYVPDVSKDERFYSKVDEKTKFITKSIIAVPLWKKSEIIGVAEVLNKKGGGTFTVEDITVFEAIAKHASIAIENASLYKELEDLFRNAIMLVVNAIEAKDPYTKGHTARVTKYSMLIARTFKMSAEQRRALELAALLHDVGKIGIPDSVLLKPG</sequence>
<evidence type="ECO:0000313" key="2">
    <source>
        <dbReference type="EMBL" id="HDI82624.1"/>
    </source>
</evidence>
<dbReference type="Gene3D" id="1.10.3210.10">
    <property type="entry name" value="Hypothetical protein af1432"/>
    <property type="match status" value="1"/>
</dbReference>
<dbReference type="Gene3D" id="3.30.450.40">
    <property type="match status" value="2"/>
</dbReference>
<dbReference type="PANTHER" id="PTHR43155:SF2">
    <property type="entry name" value="CYCLIC DI-GMP PHOSPHODIESTERASE PA4108"/>
    <property type="match status" value="1"/>
</dbReference>
<feature type="domain" description="HD-GYP" evidence="1">
    <location>
        <begin position="350"/>
        <end position="423"/>
    </location>
</feature>
<dbReference type="SMART" id="SM00065">
    <property type="entry name" value="GAF"/>
    <property type="match status" value="2"/>
</dbReference>
<dbReference type="PROSITE" id="PS51832">
    <property type="entry name" value="HD_GYP"/>
    <property type="match status" value="1"/>
</dbReference>